<dbReference type="SUPFAM" id="SSF51695">
    <property type="entry name" value="PLC-like phosphodiesterases"/>
    <property type="match status" value="1"/>
</dbReference>
<name>A0ABQ4NNM7_9RHOB</name>
<gene>
    <name evidence="2" type="primary">ugpQ</name>
    <name evidence="2" type="ORF">JANAI62_23350</name>
</gene>
<dbReference type="Gene3D" id="3.20.20.190">
    <property type="entry name" value="Phosphatidylinositol (PI) phosphodiesterase"/>
    <property type="match status" value="1"/>
</dbReference>
<dbReference type="RefSeq" id="WP_220749213.1">
    <property type="nucleotide sequence ID" value="NZ_BPFH01000004.1"/>
</dbReference>
<comment type="caution">
    <text evidence="2">The sequence shown here is derived from an EMBL/GenBank/DDBJ whole genome shotgun (WGS) entry which is preliminary data.</text>
</comment>
<evidence type="ECO:0000259" key="1">
    <source>
        <dbReference type="PROSITE" id="PS51704"/>
    </source>
</evidence>
<keyword evidence="3" id="KW-1185">Reference proteome</keyword>
<dbReference type="InterPro" id="IPR030395">
    <property type="entry name" value="GP_PDE_dom"/>
</dbReference>
<evidence type="ECO:0000313" key="2">
    <source>
        <dbReference type="EMBL" id="GIT95712.1"/>
    </source>
</evidence>
<feature type="domain" description="GP-PDE" evidence="1">
    <location>
        <begin position="5"/>
        <end position="235"/>
    </location>
</feature>
<reference evidence="2 3" key="1">
    <citation type="submission" date="2021-05" db="EMBL/GenBank/DDBJ databases">
        <title>Bacteria Genome sequencing.</title>
        <authorList>
            <person name="Takabe Y."/>
            <person name="Nakajima Y."/>
            <person name="Suzuki S."/>
            <person name="Shiozaki T."/>
        </authorList>
    </citation>
    <scope>NUCLEOTIDE SEQUENCE [LARGE SCALE GENOMIC DNA]</scope>
    <source>
        <strain evidence="2 3">AI_62</strain>
    </source>
</reference>
<dbReference type="PANTHER" id="PTHR46211">
    <property type="entry name" value="GLYCEROPHOSPHORYL DIESTER PHOSPHODIESTERASE"/>
    <property type="match status" value="1"/>
</dbReference>
<proteinExistence type="predicted"/>
<dbReference type="InterPro" id="IPR017946">
    <property type="entry name" value="PLC-like_Pdiesterase_TIM-brl"/>
</dbReference>
<organism evidence="2 3">
    <name type="scientific">Jannaschia pagri</name>
    <dbReference type="NCBI Taxonomy" id="2829797"/>
    <lineage>
        <taxon>Bacteria</taxon>
        <taxon>Pseudomonadati</taxon>
        <taxon>Pseudomonadota</taxon>
        <taxon>Alphaproteobacteria</taxon>
        <taxon>Rhodobacterales</taxon>
        <taxon>Roseobacteraceae</taxon>
        <taxon>Jannaschia</taxon>
    </lineage>
</organism>
<protein>
    <submittedName>
        <fullName evidence="2">Glycerophosphoryl diester phosphodiesterase</fullName>
    </submittedName>
</protein>
<dbReference type="Pfam" id="PF03009">
    <property type="entry name" value="GDPD"/>
    <property type="match status" value="1"/>
</dbReference>
<dbReference type="EMBL" id="BPFH01000004">
    <property type="protein sequence ID" value="GIT95712.1"/>
    <property type="molecule type" value="Genomic_DNA"/>
</dbReference>
<dbReference type="PANTHER" id="PTHR46211:SF1">
    <property type="entry name" value="GLYCEROPHOSPHODIESTER PHOSPHODIESTERASE, CYTOPLASMIC"/>
    <property type="match status" value="1"/>
</dbReference>
<dbReference type="PROSITE" id="PS51704">
    <property type="entry name" value="GP_PDE"/>
    <property type="match status" value="1"/>
</dbReference>
<dbReference type="CDD" id="cd08566">
    <property type="entry name" value="GDPD_AtGDE_like"/>
    <property type="match status" value="1"/>
</dbReference>
<evidence type="ECO:0000313" key="3">
    <source>
        <dbReference type="Proteomes" id="UP000786693"/>
    </source>
</evidence>
<accession>A0ABQ4NNM7</accession>
<sequence length="238" mass="26174">MPQTPRIICHRGTCLEAPENTIVSGHRAIAMGGDWIELDIRQSRDGVLYVLHDETVDRTTNGTGPLTDMVSTDIDQLDAGSWFDPAFAGTTLPRLEPFLAELSGVAGGFYLEVKQADCAAIAAVVDRLGLADRCMTCSFDPQMRQDMARHAPDVAQMVHRASGDSIDDLATRHGAAIVEFFAETLNAEEVAECKERGICTQLWTDRDDPVLFQQAIDLGLDFVNIDHIQQFKALRDGR</sequence>
<dbReference type="Proteomes" id="UP000786693">
    <property type="component" value="Unassembled WGS sequence"/>
</dbReference>